<protein>
    <submittedName>
        <fullName evidence="3">Helix-turn-helix domain-containing protein</fullName>
    </submittedName>
</protein>
<dbReference type="SUPFAM" id="SSF46785">
    <property type="entry name" value="Winged helix' DNA-binding domain"/>
    <property type="match status" value="1"/>
</dbReference>
<dbReference type="InterPro" id="IPR036390">
    <property type="entry name" value="WH_DNA-bd_sf"/>
</dbReference>
<proteinExistence type="predicted"/>
<dbReference type="InterPro" id="IPR001845">
    <property type="entry name" value="HTH_ArsR_DNA-bd_dom"/>
</dbReference>
<evidence type="ECO:0000313" key="4">
    <source>
        <dbReference type="Proteomes" id="UP001597063"/>
    </source>
</evidence>
<evidence type="ECO:0000313" key="3">
    <source>
        <dbReference type="EMBL" id="MFD0691182.1"/>
    </source>
</evidence>
<dbReference type="CDD" id="cd00090">
    <property type="entry name" value="HTH_ARSR"/>
    <property type="match status" value="1"/>
</dbReference>
<organism evidence="3 4">
    <name type="scientific">Actinomadura fibrosa</name>
    <dbReference type="NCBI Taxonomy" id="111802"/>
    <lineage>
        <taxon>Bacteria</taxon>
        <taxon>Bacillati</taxon>
        <taxon>Actinomycetota</taxon>
        <taxon>Actinomycetes</taxon>
        <taxon>Streptosporangiales</taxon>
        <taxon>Thermomonosporaceae</taxon>
        <taxon>Actinomadura</taxon>
    </lineage>
</organism>
<feature type="compositionally biased region" description="Pro residues" evidence="1">
    <location>
        <begin position="198"/>
        <end position="209"/>
    </location>
</feature>
<evidence type="ECO:0000256" key="1">
    <source>
        <dbReference type="SAM" id="MobiDB-lite"/>
    </source>
</evidence>
<dbReference type="Proteomes" id="UP001597063">
    <property type="component" value="Unassembled WGS sequence"/>
</dbReference>
<dbReference type="SMART" id="SM00418">
    <property type="entry name" value="HTH_ARSR"/>
    <property type="match status" value="1"/>
</dbReference>
<feature type="region of interest" description="Disordered" evidence="1">
    <location>
        <begin position="185"/>
        <end position="216"/>
    </location>
</feature>
<dbReference type="RefSeq" id="WP_131763268.1">
    <property type="nucleotide sequence ID" value="NZ_CAACUY010000313.1"/>
</dbReference>
<feature type="compositionally biased region" description="Acidic residues" evidence="1">
    <location>
        <begin position="186"/>
        <end position="197"/>
    </location>
</feature>
<dbReference type="InterPro" id="IPR011991">
    <property type="entry name" value="ArsR-like_HTH"/>
</dbReference>
<name>A0ABW2XZ87_9ACTN</name>
<dbReference type="InterPro" id="IPR036388">
    <property type="entry name" value="WH-like_DNA-bd_sf"/>
</dbReference>
<feature type="domain" description="HTH arsR-type" evidence="2">
    <location>
        <begin position="14"/>
        <end position="93"/>
    </location>
</feature>
<keyword evidence="4" id="KW-1185">Reference proteome</keyword>
<gene>
    <name evidence="3" type="ORF">ACFQZM_42295</name>
</gene>
<sequence>MTEQSPPVEMTDPRQVRLLAHPLRQRIAEVMRRGPVSSTTLARELGESTGATSYHLRRLAEHGFIEEVPGRGRGRERWWRHVPADRRLPPYSRQSPEMREAVGEVTRLEFANELDLLARFERVRDDLGPWADALLFSFSTVTLTPDQLRPFFEEYIALLYRYKNADEDPPPDARTLVVRFLAFPEITDEAEPPDPDEAGPPAPDEAGPPDPDEAGS</sequence>
<reference evidence="4" key="1">
    <citation type="journal article" date="2019" name="Int. J. Syst. Evol. Microbiol.">
        <title>The Global Catalogue of Microorganisms (GCM) 10K type strain sequencing project: providing services to taxonomists for standard genome sequencing and annotation.</title>
        <authorList>
            <consortium name="The Broad Institute Genomics Platform"/>
            <consortium name="The Broad Institute Genome Sequencing Center for Infectious Disease"/>
            <person name="Wu L."/>
            <person name="Ma J."/>
        </authorList>
    </citation>
    <scope>NUCLEOTIDE SEQUENCE [LARGE SCALE GENOMIC DNA]</scope>
    <source>
        <strain evidence="4">JCM 9371</strain>
    </source>
</reference>
<accession>A0ABW2XZ87</accession>
<dbReference type="Pfam" id="PF12840">
    <property type="entry name" value="HTH_20"/>
    <property type="match status" value="1"/>
</dbReference>
<dbReference type="EMBL" id="JBHTGP010000027">
    <property type="protein sequence ID" value="MFD0691182.1"/>
    <property type="molecule type" value="Genomic_DNA"/>
</dbReference>
<comment type="caution">
    <text evidence="3">The sequence shown here is derived from an EMBL/GenBank/DDBJ whole genome shotgun (WGS) entry which is preliminary data.</text>
</comment>
<dbReference type="Gene3D" id="1.10.10.10">
    <property type="entry name" value="Winged helix-like DNA-binding domain superfamily/Winged helix DNA-binding domain"/>
    <property type="match status" value="1"/>
</dbReference>
<evidence type="ECO:0000259" key="2">
    <source>
        <dbReference type="SMART" id="SM00418"/>
    </source>
</evidence>